<feature type="compositionally biased region" description="Polar residues" evidence="1">
    <location>
        <begin position="209"/>
        <end position="225"/>
    </location>
</feature>
<proteinExistence type="predicted"/>
<name>A0A1Y1IEQ3_KLENI</name>
<evidence type="ECO:0000313" key="2">
    <source>
        <dbReference type="EMBL" id="GAQ87216.1"/>
    </source>
</evidence>
<feature type="compositionally biased region" description="Basic and acidic residues" evidence="1">
    <location>
        <begin position="228"/>
        <end position="237"/>
    </location>
</feature>
<organism evidence="2 3">
    <name type="scientific">Klebsormidium nitens</name>
    <name type="common">Green alga</name>
    <name type="synonym">Ulothrix nitens</name>
    <dbReference type="NCBI Taxonomy" id="105231"/>
    <lineage>
        <taxon>Eukaryota</taxon>
        <taxon>Viridiplantae</taxon>
        <taxon>Streptophyta</taxon>
        <taxon>Klebsormidiophyceae</taxon>
        <taxon>Klebsormidiales</taxon>
        <taxon>Klebsormidiaceae</taxon>
        <taxon>Klebsormidium</taxon>
    </lineage>
</organism>
<feature type="compositionally biased region" description="Low complexity" evidence="1">
    <location>
        <begin position="238"/>
        <end position="252"/>
    </location>
</feature>
<feature type="compositionally biased region" description="Acidic residues" evidence="1">
    <location>
        <begin position="63"/>
        <end position="83"/>
    </location>
</feature>
<protein>
    <submittedName>
        <fullName evidence="2">Uncharacterized protein</fullName>
    </submittedName>
</protein>
<dbReference type="Proteomes" id="UP000054558">
    <property type="component" value="Unassembled WGS sequence"/>
</dbReference>
<feature type="region of interest" description="Disordered" evidence="1">
    <location>
        <begin position="63"/>
        <end position="89"/>
    </location>
</feature>
<sequence length="326" mass="34308">MFPQWVLAGLIAGAVLQRLVKGRRRRAYRKGEGKGDLPDVRYSATGFGVERASSGELLQSIEEEEMAEDSQAEAVDSAEDDGEPCQQQLNGVCTSPELSGASAASGLPALSSAMNQNVEPLEIVDAEESSSVDPIAMPDSDSPEEQTPHTIGSGVADVFEVRQGNAESDEANEVVIDPGPLNGPDSGVDNEGQDDQEARADVGNVLPSAHQSASQENGEASSTQAHGEAADDMERSPEQPAAAPQSPAPAGGQEEGREASPPPSGHKVLRPRVSPPLVRVGLTVPSPLEHQRPGLAGLLKDRDFDRHSSAYGVRLWMVTPDMASRL</sequence>
<gene>
    <name evidence="2" type="ORF">KFL_003390060</name>
</gene>
<dbReference type="EMBL" id="DF237288">
    <property type="protein sequence ID" value="GAQ87216.1"/>
    <property type="molecule type" value="Genomic_DNA"/>
</dbReference>
<evidence type="ECO:0000313" key="3">
    <source>
        <dbReference type="Proteomes" id="UP000054558"/>
    </source>
</evidence>
<dbReference type="AlphaFoldDB" id="A0A1Y1IEQ3"/>
<reference evidence="2 3" key="1">
    <citation type="journal article" date="2014" name="Nat. Commun.">
        <title>Klebsormidium flaccidum genome reveals primary factors for plant terrestrial adaptation.</title>
        <authorList>
            <person name="Hori K."/>
            <person name="Maruyama F."/>
            <person name="Fujisawa T."/>
            <person name="Togashi T."/>
            <person name="Yamamoto N."/>
            <person name="Seo M."/>
            <person name="Sato S."/>
            <person name="Yamada T."/>
            <person name="Mori H."/>
            <person name="Tajima N."/>
            <person name="Moriyama T."/>
            <person name="Ikeuchi M."/>
            <person name="Watanabe M."/>
            <person name="Wada H."/>
            <person name="Kobayashi K."/>
            <person name="Saito M."/>
            <person name="Masuda T."/>
            <person name="Sasaki-Sekimoto Y."/>
            <person name="Mashiguchi K."/>
            <person name="Awai K."/>
            <person name="Shimojima M."/>
            <person name="Masuda S."/>
            <person name="Iwai M."/>
            <person name="Nobusawa T."/>
            <person name="Narise T."/>
            <person name="Kondo S."/>
            <person name="Saito H."/>
            <person name="Sato R."/>
            <person name="Murakawa M."/>
            <person name="Ihara Y."/>
            <person name="Oshima-Yamada Y."/>
            <person name="Ohtaka K."/>
            <person name="Satoh M."/>
            <person name="Sonobe K."/>
            <person name="Ishii M."/>
            <person name="Ohtani R."/>
            <person name="Kanamori-Sato M."/>
            <person name="Honoki R."/>
            <person name="Miyazaki D."/>
            <person name="Mochizuki H."/>
            <person name="Umetsu J."/>
            <person name="Higashi K."/>
            <person name="Shibata D."/>
            <person name="Kamiya Y."/>
            <person name="Sato N."/>
            <person name="Nakamura Y."/>
            <person name="Tabata S."/>
            <person name="Ida S."/>
            <person name="Kurokawa K."/>
            <person name="Ohta H."/>
        </authorList>
    </citation>
    <scope>NUCLEOTIDE SEQUENCE [LARGE SCALE GENOMIC DNA]</scope>
    <source>
        <strain evidence="2 3">NIES-2285</strain>
    </source>
</reference>
<feature type="region of interest" description="Disordered" evidence="1">
    <location>
        <begin position="125"/>
        <end position="294"/>
    </location>
</feature>
<evidence type="ECO:0000256" key="1">
    <source>
        <dbReference type="SAM" id="MobiDB-lite"/>
    </source>
</evidence>
<keyword evidence="3" id="KW-1185">Reference proteome</keyword>
<accession>A0A1Y1IEQ3</accession>